<sequence length="428" mass="48734">MIHVDIHMLYIYLVIHFYFTKVEDCLEKIKKKKLKKINNVLRKKKCVYLSWNIKSMQLSDRSIVISCMATCFPGHMRGPCPKGNEAIESHHQCLAYRYNFKYHCTIQFYYFPPMTVVFGRYLAFAPAVGDSLSVSFMQAFSSSGLYKELNYIILCENCKYKKILTASIPPKNISSTSGSWKVLYNPSMNLLPASKKHSDMTVFKHFILNPDTNPPVLNGLFLSKFKAGNMGLAGYLPSWANIVLASSTLVTTIIVFPPNISLNTGPNLHSMSPIASVRRKESIIQATERPYSRHSLHQIFIKSLFNIRIMASLMLMLDCKVCTVYNVGIWVETVKCNINVSRATLPRTPVVLLPYRATLTSATLHRRVRVRHPFCLHIVVVLYNCSTSDHSKRGLLLRLASHSDFCCRSRSTSKCTPPTRFTNLFFNT</sequence>
<dbReference type="Proteomes" id="UP000475862">
    <property type="component" value="Unassembled WGS sequence"/>
</dbReference>
<evidence type="ECO:0000313" key="2">
    <source>
        <dbReference type="Proteomes" id="UP000475862"/>
    </source>
</evidence>
<reference evidence="1 2" key="1">
    <citation type="submission" date="2019-08" db="EMBL/GenBank/DDBJ databases">
        <title>The genome of the soybean aphid Biotype 1, its phylome, world population structure and adaptation to the North American continent.</title>
        <authorList>
            <person name="Giordano R."/>
            <person name="Donthu R.K."/>
            <person name="Hernandez A.G."/>
            <person name="Wright C.L."/>
            <person name="Zimin A.V."/>
        </authorList>
    </citation>
    <scope>NUCLEOTIDE SEQUENCE [LARGE SCALE GENOMIC DNA]</scope>
    <source>
        <tissue evidence="1">Whole aphids</tissue>
    </source>
</reference>
<organism evidence="1 2">
    <name type="scientific">Aphis glycines</name>
    <name type="common">Soybean aphid</name>
    <dbReference type="NCBI Taxonomy" id="307491"/>
    <lineage>
        <taxon>Eukaryota</taxon>
        <taxon>Metazoa</taxon>
        <taxon>Ecdysozoa</taxon>
        <taxon>Arthropoda</taxon>
        <taxon>Hexapoda</taxon>
        <taxon>Insecta</taxon>
        <taxon>Pterygota</taxon>
        <taxon>Neoptera</taxon>
        <taxon>Paraneoptera</taxon>
        <taxon>Hemiptera</taxon>
        <taxon>Sternorrhyncha</taxon>
        <taxon>Aphidomorpha</taxon>
        <taxon>Aphidoidea</taxon>
        <taxon>Aphididae</taxon>
        <taxon>Aphidini</taxon>
        <taxon>Aphis</taxon>
        <taxon>Aphis</taxon>
    </lineage>
</organism>
<proteinExistence type="predicted"/>
<dbReference type="EMBL" id="VYZN01000009">
    <property type="protein sequence ID" value="KAE9542557.1"/>
    <property type="molecule type" value="Genomic_DNA"/>
</dbReference>
<name>A0A6G0U0R0_APHGL</name>
<gene>
    <name evidence="1" type="ORF">AGLY_002468</name>
</gene>
<accession>A0A6G0U0R0</accession>
<protein>
    <submittedName>
        <fullName evidence="1">Uncharacterized protein</fullName>
    </submittedName>
</protein>
<keyword evidence="2" id="KW-1185">Reference proteome</keyword>
<dbReference type="AlphaFoldDB" id="A0A6G0U0R0"/>
<evidence type="ECO:0000313" key="1">
    <source>
        <dbReference type="EMBL" id="KAE9542557.1"/>
    </source>
</evidence>
<comment type="caution">
    <text evidence="1">The sequence shown here is derived from an EMBL/GenBank/DDBJ whole genome shotgun (WGS) entry which is preliminary data.</text>
</comment>